<dbReference type="InterPro" id="IPR011048">
    <property type="entry name" value="Haem_d1_sf"/>
</dbReference>
<name>A0A3B1AYA8_9ZZZZ</name>
<dbReference type="Pfam" id="PF02239">
    <property type="entry name" value="Cytochrom_D1"/>
    <property type="match status" value="1"/>
</dbReference>
<dbReference type="EMBL" id="UOFY01000062">
    <property type="protein sequence ID" value="VAX11066.1"/>
    <property type="molecule type" value="Genomic_DNA"/>
</dbReference>
<dbReference type="SUPFAM" id="SSF51004">
    <property type="entry name" value="C-terminal (heme d1) domain of cytochrome cd1-nitrite reductase"/>
    <property type="match status" value="1"/>
</dbReference>
<dbReference type="PANTHER" id="PTHR47197">
    <property type="entry name" value="PROTEIN NIRF"/>
    <property type="match status" value="1"/>
</dbReference>
<proteinExistence type="predicted"/>
<dbReference type="Gene3D" id="2.140.10.20">
    <property type="entry name" value="C-terminal (heme d1) domain of cytochrome cd1-nitrite reductase"/>
    <property type="match status" value="1"/>
</dbReference>
<sequence length="447" mass="49945">MKKILTLLLLLSLASISFADSKIKINASQGDIVTWSFEDVKNSRLVYPEVKNLSATPSWDADPTNIFTVIETADHHATILDGDTFTPLHRLQTRAGLYGAPKYSPDGRYIYFGTRDGWISQYDLYNLTWVAEVRAGVNMRNFAISSDGQFLLAGNEMPRTLVVLSAVDLSPLNVLEVKDEQGRTSRVSAVYDAGNRHSFIVALKEFNEVWEMSYEVPPPMGFGKWMHDYRENAGENSGFDRSKDLFPVRRIKLKSRLDNLFLNSTNELMVGSSRAGTVQIIDLDLGRVMHVLELPGMPHPGSGVSWIYQGRTILAIPNLKESLVSILDLEKGTLIKQIKTQGSGLFIQTHKNSPYAWVDTFFSANKESVQIIDKRTLKIAKTLKPAPGKTVAHVEFDKQGQHALLSVWDSEGAVIVYDAKTLTEIKRLPMKSPSGKYNVHNRTGLSK</sequence>
<evidence type="ECO:0000313" key="1">
    <source>
        <dbReference type="EMBL" id="VAX11066.1"/>
    </source>
</evidence>
<organism evidence="1">
    <name type="scientific">hydrothermal vent metagenome</name>
    <dbReference type="NCBI Taxonomy" id="652676"/>
    <lineage>
        <taxon>unclassified sequences</taxon>
        <taxon>metagenomes</taxon>
        <taxon>ecological metagenomes</taxon>
    </lineage>
</organism>
<reference evidence="1" key="1">
    <citation type="submission" date="2018-06" db="EMBL/GenBank/DDBJ databases">
        <authorList>
            <person name="Zhirakovskaya E."/>
        </authorList>
    </citation>
    <scope>NUCLEOTIDE SEQUENCE</scope>
</reference>
<accession>A0A3B1AYA8</accession>
<dbReference type="InterPro" id="IPR051200">
    <property type="entry name" value="Host-pathogen_enzymatic-act"/>
</dbReference>
<dbReference type="AlphaFoldDB" id="A0A3B1AYA8"/>
<gene>
    <name evidence="1" type="ORF">MNBD_GAMMA25-1462</name>
</gene>
<dbReference type="PANTHER" id="PTHR47197:SF3">
    <property type="entry name" value="DIHYDRO-HEME D1 DEHYDROGENASE"/>
    <property type="match status" value="1"/>
</dbReference>
<dbReference type="InterPro" id="IPR003143">
    <property type="entry name" value="Cyt_cd1_C_sf"/>
</dbReference>
<protein>
    <submittedName>
        <fullName evidence="1">Nitrite reductase associated c-type cytochorome NirN</fullName>
    </submittedName>
</protein>